<feature type="transmembrane region" description="Helical" evidence="6">
    <location>
        <begin position="29"/>
        <end position="46"/>
    </location>
</feature>
<dbReference type="InterPro" id="IPR004835">
    <property type="entry name" value="Chitin_synth"/>
</dbReference>
<dbReference type="GO" id="GO:0006031">
    <property type="term" value="P:chitin biosynthetic process"/>
    <property type="evidence" value="ECO:0007669"/>
    <property type="project" value="TreeGrafter"/>
</dbReference>
<protein>
    <submittedName>
        <fullName evidence="7">Chitin synthase C</fullName>
    </submittedName>
</protein>
<keyword evidence="8" id="KW-1185">Reference proteome</keyword>
<keyword evidence="5 6" id="KW-0472">Membrane</keyword>
<dbReference type="EMBL" id="MNBE01000673">
    <property type="protein sequence ID" value="OKO98256.1"/>
    <property type="molecule type" value="Genomic_DNA"/>
</dbReference>
<dbReference type="GO" id="GO:0030428">
    <property type="term" value="C:cell septum"/>
    <property type="evidence" value="ECO:0007669"/>
    <property type="project" value="TreeGrafter"/>
</dbReference>
<keyword evidence="2" id="KW-1003">Cell membrane</keyword>
<evidence type="ECO:0000256" key="5">
    <source>
        <dbReference type="ARBA" id="ARBA00023136"/>
    </source>
</evidence>
<name>A0A1Q5TDF7_9EURO</name>
<dbReference type="PANTHER" id="PTHR22914:SF39">
    <property type="entry name" value="CHITIN SYNTHASE"/>
    <property type="match status" value="1"/>
</dbReference>
<evidence type="ECO:0000313" key="8">
    <source>
        <dbReference type="Proteomes" id="UP000186955"/>
    </source>
</evidence>
<comment type="subcellular location">
    <subcellularLocation>
        <location evidence="1">Cell membrane</location>
        <topology evidence="1">Multi-pass membrane protein</topology>
    </subcellularLocation>
</comment>
<evidence type="ECO:0000256" key="4">
    <source>
        <dbReference type="ARBA" id="ARBA00022692"/>
    </source>
</evidence>
<feature type="transmembrane region" description="Helical" evidence="6">
    <location>
        <begin position="52"/>
        <end position="69"/>
    </location>
</feature>
<dbReference type="AlphaFoldDB" id="A0A1Q5TDF7"/>
<sequence length="258" mass="28729">MDIVGVPSAVNHFKSWPLGSEVSPILNNFLKIGYLATLLLQFILALGNRPKGYGYILVLTFYLVAQALAGKNLTFDTHLGIVTFIGTFIGSTGGIVLVALISTYGIYFLASFLYLDPWHMFTSLWAYVLGMPSSINILMVYAFCNWHDVSWGTKGSDKAETLPSVQTKSNDQQTFFEELEKPQEDIDTLFEQTVKRALTPYRPPNEKEEASLDDSYKAFRTNLVLLWAFSNGLLAYCINNAGLDQLCFTVCCACGCVY</sequence>
<keyword evidence="4 6" id="KW-0812">Transmembrane</keyword>
<comment type="caution">
    <text evidence="7">The sequence shown here is derived from an EMBL/GenBank/DDBJ whole genome shotgun (WGS) entry which is preliminary data.</text>
</comment>
<dbReference type="Proteomes" id="UP000186955">
    <property type="component" value="Unassembled WGS sequence"/>
</dbReference>
<gene>
    <name evidence="7" type="ORF">PENSUB_9354</name>
</gene>
<keyword evidence="3" id="KW-0808">Transferase</keyword>
<accession>A0A1Q5TDF7</accession>
<evidence type="ECO:0000313" key="7">
    <source>
        <dbReference type="EMBL" id="OKO98256.1"/>
    </source>
</evidence>
<dbReference type="GO" id="GO:0005886">
    <property type="term" value="C:plasma membrane"/>
    <property type="evidence" value="ECO:0007669"/>
    <property type="project" value="UniProtKB-SubCell"/>
</dbReference>
<dbReference type="STRING" id="1316194.A0A1Q5TDF7"/>
<feature type="transmembrane region" description="Helical" evidence="6">
    <location>
        <begin position="124"/>
        <end position="144"/>
    </location>
</feature>
<evidence type="ECO:0000256" key="1">
    <source>
        <dbReference type="ARBA" id="ARBA00004651"/>
    </source>
</evidence>
<evidence type="ECO:0000256" key="6">
    <source>
        <dbReference type="SAM" id="Phobius"/>
    </source>
</evidence>
<organism evidence="7 8">
    <name type="scientific">Penicillium subrubescens</name>
    <dbReference type="NCBI Taxonomy" id="1316194"/>
    <lineage>
        <taxon>Eukaryota</taxon>
        <taxon>Fungi</taxon>
        <taxon>Dikarya</taxon>
        <taxon>Ascomycota</taxon>
        <taxon>Pezizomycotina</taxon>
        <taxon>Eurotiomycetes</taxon>
        <taxon>Eurotiomycetidae</taxon>
        <taxon>Eurotiales</taxon>
        <taxon>Aspergillaceae</taxon>
        <taxon>Penicillium</taxon>
    </lineage>
</organism>
<evidence type="ECO:0000256" key="2">
    <source>
        <dbReference type="ARBA" id="ARBA00022475"/>
    </source>
</evidence>
<reference evidence="7 8" key="1">
    <citation type="submission" date="2016-10" db="EMBL/GenBank/DDBJ databases">
        <title>Genome sequence of the ascomycete fungus Penicillium subrubescens.</title>
        <authorList>
            <person name="De Vries R.P."/>
            <person name="Peng M."/>
            <person name="Dilokpimol A."/>
            <person name="Hilden K."/>
            <person name="Makela M.R."/>
            <person name="Grigoriev I."/>
            <person name="Riley R."/>
            <person name="Granchi Z."/>
        </authorList>
    </citation>
    <scope>NUCLEOTIDE SEQUENCE [LARGE SCALE GENOMIC DNA]</scope>
    <source>
        <strain evidence="7 8">CBS 132785</strain>
    </source>
</reference>
<dbReference type="GO" id="GO:0004100">
    <property type="term" value="F:chitin synthase activity"/>
    <property type="evidence" value="ECO:0007669"/>
    <property type="project" value="InterPro"/>
</dbReference>
<keyword evidence="6" id="KW-1133">Transmembrane helix</keyword>
<evidence type="ECO:0000256" key="3">
    <source>
        <dbReference type="ARBA" id="ARBA00022679"/>
    </source>
</evidence>
<proteinExistence type="predicted"/>
<dbReference type="PANTHER" id="PTHR22914">
    <property type="entry name" value="CHITIN SYNTHASE"/>
    <property type="match status" value="1"/>
</dbReference>
<feature type="transmembrane region" description="Helical" evidence="6">
    <location>
        <begin position="81"/>
        <end position="104"/>
    </location>
</feature>